<comment type="caution">
    <text evidence="3">The sequence shown here is derived from an EMBL/GenBank/DDBJ whole genome shotgun (WGS) entry which is preliminary data.</text>
</comment>
<evidence type="ECO:0000313" key="3">
    <source>
        <dbReference type="EMBL" id="MBY3067068.1"/>
    </source>
</evidence>
<dbReference type="InterPro" id="IPR010985">
    <property type="entry name" value="Ribbon_hlx_hlx"/>
</dbReference>
<dbReference type="Pfam" id="PF03869">
    <property type="entry name" value="Arc"/>
    <property type="match status" value="1"/>
</dbReference>
<dbReference type="InterPro" id="IPR013321">
    <property type="entry name" value="Arc_rbn_hlx_hlx"/>
</dbReference>
<accession>A0AB35FN38</accession>
<keyword evidence="3" id="KW-0238">DNA-binding</keyword>
<dbReference type="InterPro" id="IPR005569">
    <property type="entry name" value="Arc_DNA-bd_dom"/>
</dbReference>
<gene>
    <name evidence="3" type="ORF">HFO74_27215</name>
</gene>
<name>A0AB35FN38_9HYPH</name>
<dbReference type="AlphaFoldDB" id="A0AB35FN38"/>
<keyword evidence="1" id="KW-0175">Coiled coil</keyword>
<organism evidence="3 4">
    <name type="scientific">Rhizobium laguerreae</name>
    <dbReference type="NCBI Taxonomy" id="1076926"/>
    <lineage>
        <taxon>Bacteria</taxon>
        <taxon>Pseudomonadati</taxon>
        <taxon>Pseudomonadota</taxon>
        <taxon>Alphaproteobacteria</taxon>
        <taxon>Hyphomicrobiales</taxon>
        <taxon>Rhizobiaceae</taxon>
        <taxon>Rhizobium/Agrobacterium group</taxon>
        <taxon>Rhizobium</taxon>
    </lineage>
</organism>
<dbReference type="GO" id="GO:0003677">
    <property type="term" value="F:DNA binding"/>
    <property type="evidence" value="ECO:0007669"/>
    <property type="project" value="UniProtKB-KW"/>
</dbReference>
<dbReference type="Gene3D" id="1.10.1220.10">
    <property type="entry name" value="Met repressor-like"/>
    <property type="match status" value="1"/>
</dbReference>
<dbReference type="GO" id="GO:0006355">
    <property type="term" value="P:regulation of DNA-templated transcription"/>
    <property type="evidence" value="ECO:0007669"/>
    <property type="project" value="InterPro"/>
</dbReference>
<dbReference type="RefSeq" id="WP_221979863.1">
    <property type="nucleotide sequence ID" value="NZ_JAAXQQ010000010.1"/>
</dbReference>
<reference evidence="3" key="1">
    <citation type="submission" date="2020-04" db="EMBL/GenBank/DDBJ databases">
        <title>Global-level population genomics supports evidence of horizontal gene transfer on evolution of Rhizobia in Lentils.</title>
        <authorList>
            <person name="Gai Y."/>
            <person name="Cook D."/>
            <person name="Riely B."/>
        </authorList>
    </citation>
    <scope>NUCLEOTIDE SEQUENCE</scope>
    <source>
        <strain evidence="3">TLR9</strain>
    </source>
</reference>
<evidence type="ECO:0000313" key="4">
    <source>
        <dbReference type="Proteomes" id="UP000758022"/>
    </source>
</evidence>
<dbReference type="EMBL" id="JAAXQQ010000010">
    <property type="protein sequence ID" value="MBY3067068.1"/>
    <property type="molecule type" value="Genomic_DNA"/>
</dbReference>
<evidence type="ECO:0000259" key="2">
    <source>
        <dbReference type="Pfam" id="PF03869"/>
    </source>
</evidence>
<proteinExistence type="predicted"/>
<dbReference type="SUPFAM" id="SSF47598">
    <property type="entry name" value="Ribbon-helix-helix"/>
    <property type="match status" value="1"/>
</dbReference>
<dbReference type="Proteomes" id="UP000758022">
    <property type="component" value="Unassembled WGS sequence"/>
</dbReference>
<feature type="domain" description="Arc-like DNA binding" evidence="2">
    <location>
        <begin position="5"/>
        <end position="49"/>
    </location>
</feature>
<evidence type="ECO:0000256" key="1">
    <source>
        <dbReference type="SAM" id="Coils"/>
    </source>
</evidence>
<protein>
    <submittedName>
        <fullName evidence="3">Arc family DNA-binding protein</fullName>
    </submittedName>
</protein>
<sequence>MRASQTQDKFIVRLPDGMREQISEAAAANNRSMTAEIVSRLARSFEQETSFSSARGDRIESEIETVRGEIRIEANERKRLEDRLARLENQFQAYALDDRNYHFEMRLRSLEGKIS</sequence>
<feature type="coiled-coil region" evidence="1">
    <location>
        <begin position="63"/>
        <end position="97"/>
    </location>
</feature>